<comment type="similarity">
    <text evidence="7">Belongs to the methyl-accepting chemotaxis (MCP) protein family.</text>
</comment>
<gene>
    <name evidence="13" type="ORF">HII17_03530</name>
</gene>
<evidence type="ECO:0000256" key="2">
    <source>
        <dbReference type="ARBA" id="ARBA00010587"/>
    </source>
</evidence>
<comment type="caution">
    <text evidence="13">The sequence shown here is derived from an EMBL/GenBank/DDBJ whole genome shotgun (WGS) entry which is preliminary data.</text>
</comment>
<evidence type="ECO:0000256" key="9">
    <source>
        <dbReference type="SAM" id="Phobius"/>
    </source>
</evidence>
<dbReference type="Pfam" id="PF00672">
    <property type="entry name" value="HAMP"/>
    <property type="match status" value="1"/>
</dbReference>
<dbReference type="InterPro" id="IPR004089">
    <property type="entry name" value="MCPsignal_dom"/>
</dbReference>
<dbReference type="Gene3D" id="1.20.120.50">
    <property type="entry name" value="Hemerythrin-like"/>
    <property type="match status" value="1"/>
</dbReference>
<evidence type="ECO:0000313" key="13">
    <source>
        <dbReference type="EMBL" id="NMP30624.1"/>
    </source>
</evidence>
<dbReference type="CDD" id="cd06225">
    <property type="entry name" value="HAMP"/>
    <property type="match status" value="1"/>
</dbReference>
<dbReference type="PROSITE" id="PS50192">
    <property type="entry name" value="T_SNARE"/>
    <property type="match status" value="1"/>
</dbReference>
<evidence type="ECO:0000256" key="7">
    <source>
        <dbReference type="ARBA" id="ARBA00029447"/>
    </source>
</evidence>
<dbReference type="Pfam" id="PF01814">
    <property type="entry name" value="Hemerythrin"/>
    <property type="match status" value="1"/>
</dbReference>
<dbReference type="InterPro" id="IPR000727">
    <property type="entry name" value="T_SNARE_dom"/>
</dbReference>
<evidence type="ECO:0000256" key="8">
    <source>
        <dbReference type="PROSITE-ProRule" id="PRU00284"/>
    </source>
</evidence>
<evidence type="ECO:0000256" key="3">
    <source>
        <dbReference type="ARBA" id="ARBA00022519"/>
    </source>
</evidence>
<dbReference type="PANTHER" id="PTHR32089">
    <property type="entry name" value="METHYL-ACCEPTING CHEMOTAXIS PROTEIN MCPB"/>
    <property type="match status" value="1"/>
</dbReference>
<reference evidence="13 14" key="1">
    <citation type="submission" date="2020-04" db="EMBL/GenBank/DDBJ databases">
        <title>Thalassotalea sp. M1531, isolated from the surface of marine red alga.</title>
        <authorList>
            <person name="Pang L."/>
            <person name="Lu D.-C."/>
        </authorList>
    </citation>
    <scope>NUCLEOTIDE SEQUENCE [LARGE SCALE GENOMIC DNA]</scope>
    <source>
        <strain evidence="13 14">M1531</strain>
    </source>
</reference>
<evidence type="ECO:0000256" key="5">
    <source>
        <dbReference type="ARBA" id="ARBA00023004"/>
    </source>
</evidence>
<dbReference type="GO" id="GO:0005886">
    <property type="term" value="C:plasma membrane"/>
    <property type="evidence" value="ECO:0007669"/>
    <property type="project" value="UniProtKB-SubCell"/>
</dbReference>
<keyword evidence="4" id="KW-0479">Metal-binding</keyword>
<dbReference type="PROSITE" id="PS50111">
    <property type="entry name" value="CHEMOTAXIS_TRANSDUC_2"/>
    <property type="match status" value="1"/>
</dbReference>
<dbReference type="SUPFAM" id="SSF58104">
    <property type="entry name" value="Methyl-accepting chemotaxis protein (MCP) signaling domain"/>
    <property type="match status" value="1"/>
</dbReference>
<dbReference type="SUPFAM" id="SSF47188">
    <property type="entry name" value="Hemerythrin-like"/>
    <property type="match status" value="1"/>
</dbReference>
<evidence type="ECO:0000259" key="11">
    <source>
        <dbReference type="PROSITE" id="PS50192"/>
    </source>
</evidence>
<dbReference type="SMART" id="SM00304">
    <property type="entry name" value="HAMP"/>
    <property type="match status" value="1"/>
</dbReference>
<protein>
    <submittedName>
        <fullName evidence="13">Bacteriohemerythrin</fullName>
    </submittedName>
</protein>
<dbReference type="CDD" id="cd11386">
    <property type="entry name" value="MCP_signal"/>
    <property type="match status" value="1"/>
</dbReference>
<dbReference type="AlphaFoldDB" id="A0A7Y0L9U0"/>
<dbReference type="PROSITE" id="PS50885">
    <property type="entry name" value="HAMP"/>
    <property type="match status" value="1"/>
</dbReference>
<evidence type="ECO:0000256" key="1">
    <source>
        <dbReference type="ARBA" id="ARBA00004429"/>
    </source>
</evidence>
<keyword evidence="14" id="KW-1185">Reference proteome</keyword>
<dbReference type="GO" id="GO:0007165">
    <property type="term" value="P:signal transduction"/>
    <property type="evidence" value="ECO:0007669"/>
    <property type="project" value="UniProtKB-KW"/>
</dbReference>
<keyword evidence="3" id="KW-0997">Cell inner membrane</keyword>
<dbReference type="GO" id="GO:0046872">
    <property type="term" value="F:metal ion binding"/>
    <property type="evidence" value="ECO:0007669"/>
    <property type="project" value="UniProtKB-KW"/>
</dbReference>
<proteinExistence type="inferred from homology"/>
<feature type="domain" description="HAMP" evidence="12">
    <location>
        <begin position="348"/>
        <end position="394"/>
    </location>
</feature>
<dbReference type="NCBIfam" id="NF033749">
    <property type="entry name" value="bact_hemeryth"/>
    <property type="match status" value="1"/>
</dbReference>
<organism evidence="13 14">
    <name type="scientific">Thalassotalea algicola</name>
    <dbReference type="NCBI Taxonomy" id="2716224"/>
    <lineage>
        <taxon>Bacteria</taxon>
        <taxon>Pseudomonadati</taxon>
        <taxon>Pseudomonadota</taxon>
        <taxon>Gammaproteobacteria</taxon>
        <taxon>Alteromonadales</taxon>
        <taxon>Colwelliaceae</taxon>
        <taxon>Thalassotalea</taxon>
    </lineage>
</organism>
<keyword evidence="9" id="KW-0472">Membrane</keyword>
<evidence type="ECO:0000256" key="4">
    <source>
        <dbReference type="ARBA" id="ARBA00022723"/>
    </source>
</evidence>
<dbReference type="NCBIfam" id="TIGR02481">
    <property type="entry name" value="hemeryth_dom"/>
    <property type="match status" value="1"/>
</dbReference>
<dbReference type="InterPro" id="IPR012827">
    <property type="entry name" value="Hemerythrin_metal-bd"/>
</dbReference>
<dbReference type="InterPro" id="IPR016131">
    <property type="entry name" value="Haemerythrin_Fe_BS"/>
</dbReference>
<keyword evidence="5" id="KW-0408">Iron</keyword>
<dbReference type="SMART" id="SM00283">
    <property type="entry name" value="MA"/>
    <property type="match status" value="1"/>
</dbReference>
<dbReference type="PRINTS" id="PR00260">
    <property type="entry name" value="CHEMTRNSDUCR"/>
</dbReference>
<evidence type="ECO:0000259" key="12">
    <source>
        <dbReference type="PROSITE" id="PS50885"/>
    </source>
</evidence>
<evidence type="ECO:0000313" key="14">
    <source>
        <dbReference type="Proteomes" id="UP000568664"/>
    </source>
</evidence>
<keyword evidence="3" id="KW-1003">Cell membrane</keyword>
<feature type="transmembrane region" description="Helical" evidence="9">
    <location>
        <begin position="20"/>
        <end position="38"/>
    </location>
</feature>
<dbReference type="RefSeq" id="WP_169073913.1">
    <property type="nucleotide sequence ID" value="NZ_JABBXH010000001.1"/>
</dbReference>
<comment type="subcellular location">
    <subcellularLocation>
        <location evidence="1">Cell inner membrane</location>
        <topology evidence="1">Multi-pass membrane protein</topology>
    </subcellularLocation>
</comment>
<keyword evidence="9" id="KW-1133">Transmembrane helix</keyword>
<feature type="transmembrane region" description="Helical" evidence="9">
    <location>
        <begin position="317"/>
        <end position="342"/>
    </location>
</feature>
<dbReference type="EMBL" id="JABBXH010000001">
    <property type="protein sequence ID" value="NMP30624.1"/>
    <property type="molecule type" value="Genomic_DNA"/>
</dbReference>
<accession>A0A7Y0L9U0</accession>
<dbReference type="FunFam" id="1.10.287.950:FF:000001">
    <property type="entry name" value="Methyl-accepting chemotaxis sensory transducer"/>
    <property type="match status" value="1"/>
</dbReference>
<name>A0A7Y0L9U0_9GAMM</name>
<dbReference type="InterPro" id="IPR003660">
    <property type="entry name" value="HAMP_dom"/>
</dbReference>
<dbReference type="GO" id="GO:0004888">
    <property type="term" value="F:transmembrane signaling receptor activity"/>
    <property type="evidence" value="ECO:0007669"/>
    <property type="project" value="InterPro"/>
</dbReference>
<dbReference type="PROSITE" id="PS00550">
    <property type="entry name" value="HEMERYTHRINS"/>
    <property type="match status" value="1"/>
</dbReference>
<dbReference type="CDD" id="cd12107">
    <property type="entry name" value="Hemerythrin"/>
    <property type="match status" value="1"/>
</dbReference>
<dbReference type="Pfam" id="PF00015">
    <property type="entry name" value="MCPsignal"/>
    <property type="match status" value="1"/>
</dbReference>
<keyword evidence="6 8" id="KW-0807">Transducer</keyword>
<dbReference type="PANTHER" id="PTHR32089:SF112">
    <property type="entry name" value="LYSOZYME-LIKE PROTEIN-RELATED"/>
    <property type="match status" value="1"/>
</dbReference>
<dbReference type="Proteomes" id="UP000568664">
    <property type="component" value="Unassembled WGS sequence"/>
</dbReference>
<comment type="similarity">
    <text evidence="2">Belongs to the hemerythrin family.</text>
</comment>
<dbReference type="InterPro" id="IPR012312">
    <property type="entry name" value="Hemerythrin-like"/>
</dbReference>
<feature type="domain" description="Methyl-accepting transducer" evidence="10">
    <location>
        <begin position="399"/>
        <end position="635"/>
    </location>
</feature>
<evidence type="ECO:0000256" key="6">
    <source>
        <dbReference type="ARBA" id="ARBA00023224"/>
    </source>
</evidence>
<dbReference type="InterPro" id="IPR035938">
    <property type="entry name" value="Hemerythrin-like_sf"/>
</dbReference>
<evidence type="ECO:0000259" key="10">
    <source>
        <dbReference type="PROSITE" id="PS50111"/>
    </source>
</evidence>
<sequence>MKLFSPAIKISNLLSFKAKFVMVSLFCIFPLIFFFASLTMSQWQRVDRAEYELNASTYIVPLRLLIEHIAQTRGMTNVYLNGDKSIESKILAKRKVVESDFSKLLKVDEKLGAILNSQNIPRSLKSRWSEITNKAFAGQAADIFGLYTELIADTIDFMDTIGRQGKMLQDEHASNSYLISSLLHTLPAQIESLGRLRGKGSGVLAAKALTTDNKLQVAALASSRHAKNLAKDIEYLFSTAPELKHSLQSPYQQASNKLINYLALADKEIVKATKVSMAPNDFFSQGTETISALLVLFDTMQPLLEKQMTSQINTAKLAIYFYIFVIVAVVLILAYFYIGIYLSIKYSLNKMTIAAHSICDGDLDTRLTLNTKDELQIIAASINEITDALSRSIIAVRASSYAIAEAADEIALESQKSAEGMMSQSQELAMTSTAVTEMSTSVQEVAKNTELGSASSQQASEDASTGTDIVKTTISAINQLAENINFSAQGVNKLKESSQDITNILDVIKGIADQTNLLALNAAIEAARAGEQGRGFAVVADEVRTLAKRTQDSTLEIQSMIELIQSGITDVSGSMIKSQEYANSSVEQVAMAGESLSSIATSVSSINDMSIQIASAAEEQSCVSEEIAQSIVHISDVADNASKGAQTLALAGSQLSAMSKEMRLVIQRYNIDENSFDQHEEKLRLLHWQDKYSIGIEEADRQHKKMVEMMNEAHIMSHQNRSSAAIANALSALLEYTKVHFEWEENFFDNHGYPKGEEHKASHQKLVSELEQHMDKIKVSEPTAIDAEMEQLNQWLIKHIEHSDRDYARHVISQ</sequence>
<dbReference type="GO" id="GO:0006935">
    <property type="term" value="P:chemotaxis"/>
    <property type="evidence" value="ECO:0007669"/>
    <property type="project" value="InterPro"/>
</dbReference>
<dbReference type="Gene3D" id="1.10.287.950">
    <property type="entry name" value="Methyl-accepting chemotaxis protein"/>
    <property type="match status" value="1"/>
</dbReference>
<dbReference type="InterPro" id="IPR004090">
    <property type="entry name" value="Chemotax_Me-accpt_rcpt"/>
</dbReference>
<keyword evidence="9" id="KW-0812">Transmembrane</keyword>
<feature type="domain" description="T-SNARE coiled-coil homology" evidence="11">
    <location>
        <begin position="594"/>
        <end position="648"/>
    </location>
</feature>